<dbReference type="InterPro" id="IPR008947">
    <property type="entry name" value="PLipase_C/P1_nuclease_dom_sf"/>
</dbReference>
<dbReference type="InterPro" id="IPR003154">
    <property type="entry name" value="S1/P1nuclease"/>
</dbReference>
<proteinExistence type="inferred from homology"/>
<evidence type="ECO:0000256" key="3">
    <source>
        <dbReference type="ARBA" id="ARBA00022723"/>
    </source>
</evidence>
<dbReference type="Proteomes" id="UP000620104">
    <property type="component" value="Unassembled WGS sequence"/>
</dbReference>
<dbReference type="Pfam" id="PF02265">
    <property type="entry name" value="S1-P1_nuclease"/>
    <property type="match status" value="1"/>
</dbReference>
<keyword evidence="10" id="KW-1185">Reference proteome</keyword>
<evidence type="ECO:0000256" key="8">
    <source>
        <dbReference type="SAM" id="SignalP"/>
    </source>
</evidence>
<evidence type="ECO:0000256" key="5">
    <source>
        <dbReference type="ARBA" id="ARBA00022801"/>
    </source>
</evidence>
<keyword evidence="5" id="KW-0378">Hydrolase</keyword>
<reference evidence="9" key="1">
    <citation type="submission" date="2020-07" db="EMBL/GenBank/DDBJ databases">
        <title>Draft Genome Sequence of a Deep-Sea Yeast, Naganishia (Cryptococcus) liquefaciens strain N6.</title>
        <authorList>
            <person name="Han Y.W."/>
            <person name="Kajitani R."/>
            <person name="Morimoto H."/>
            <person name="Parhat M."/>
            <person name="Tsubouchi H."/>
            <person name="Bakenova O."/>
            <person name="Ogata M."/>
            <person name="Argunhan B."/>
            <person name="Aoki R."/>
            <person name="Kajiwara S."/>
            <person name="Itoh T."/>
            <person name="Iwasaki H."/>
        </authorList>
    </citation>
    <scope>NUCLEOTIDE SEQUENCE</scope>
    <source>
        <strain evidence="9">N6</strain>
    </source>
</reference>
<comment type="similarity">
    <text evidence="1">Belongs to the nuclease type I family.</text>
</comment>
<comment type="caution">
    <text evidence="9">The sequence shown here is derived from an EMBL/GenBank/DDBJ whole genome shotgun (WGS) entry which is preliminary data.</text>
</comment>
<dbReference type="CDD" id="cd11010">
    <property type="entry name" value="S1-P1_nuclease"/>
    <property type="match status" value="1"/>
</dbReference>
<keyword evidence="7" id="KW-0325">Glycoprotein</keyword>
<gene>
    <name evidence="9" type="ORF">NliqN6_0178</name>
</gene>
<dbReference type="Gene3D" id="1.10.575.10">
    <property type="entry name" value="P1 Nuclease"/>
    <property type="match status" value="1"/>
</dbReference>
<protein>
    <recommendedName>
        <fullName evidence="11">S1/P1 nuclease</fullName>
    </recommendedName>
</protein>
<feature type="chain" id="PRO_5034247899" description="S1/P1 nuclease" evidence="8">
    <location>
        <begin position="20"/>
        <end position="372"/>
    </location>
</feature>
<feature type="signal peptide" evidence="8">
    <location>
        <begin position="1"/>
        <end position="19"/>
    </location>
</feature>
<evidence type="ECO:0000256" key="7">
    <source>
        <dbReference type="ARBA" id="ARBA00023180"/>
    </source>
</evidence>
<keyword evidence="6" id="KW-1015">Disulfide bond</keyword>
<dbReference type="OrthoDB" id="441446at2759"/>
<evidence type="ECO:0000256" key="2">
    <source>
        <dbReference type="ARBA" id="ARBA00022722"/>
    </source>
</evidence>
<evidence type="ECO:0000313" key="9">
    <source>
        <dbReference type="EMBL" id="GHJ83776.1"/>
    </source>
</evidence>
<evidence type="ECO:0000256" key="6">
    <source>
        <dbReference type="ARBA" id="ARBA00023157"/>
    </source>
</evidence>
<accession>A0A8H3TME7</accession>
<evidence type="ECO:0000313" key="10">
    <source>
        <dbReference type="Proteomes" id="UP000620104"/>
    </source>
</evidence>
<sequence>MRLSLAAILPLAILPQVWAWGAAGHEIVATIAQVHLHPDVRERLCGILPKEAQCRLASVAAWADGVRGRYRETGPMHYVNPIDDVPGEHCMFGEHGWTNDKVNVITAIGNTTKILMDPHKTVTQKDIALRFLVHFVGDLHQPLHLTGRMRGGNDAIFNFEGRRRSLHSVWDSGIITKNIRELRNYTRPTHNRQLESALVGAIFDPYVRFIVSEGIWGWWRNASSHEWLECPAAGDPYPHNPPGRMTNALQWAKGSLPAPIAAFAEYLVDIADPATEGFDSQTIKLAALASGQAPLDEDQDFPACPYTWAKQIHPINCAYAWPPHWDPRNPVVELDTPEYLGKIGDDKVVEMMLAKGGIRLAAILNAIFLDGA</sequence>
<dbReference type="GO" id="GO:0006308">
    <property type="term" value="P:DNA catabolic process"/>
    <property type="evidence" value="ECO:0007669"/>
    <property type="project" value="InterPro"/>
</dbReference>
<dbReference type="SUPFAM" id="SSF48537">
    <property type="entry name" value="Phospholipase C/P1 nuclease"/>
    <property type="match status" value="2"/>
</dbReference>
<dbReference type="GO" id="GO:0004519">
    <property type="term" value="F:endonuclease activity"/>
    <property type="evidence" value="ECO:0007669"/>
    <property type="project" value="UniProtKB-KW"/>
</dbReference>
<dbReference type="PANTHER" id="PTHR33146:SF29">
    <property type="entry name" value="S1_P1 NUCLEASE"/>
    <property type="match status" value="1"/>
</dbReference>
<dbReference type="GO" id="GO:0016788">
    <property type="term" value="F:hydrolase activity, acting on ester bonds"/>
    <property type="evidence" value="ECO:0007669"/>
    <property type="project" value="InterPro"/>
</dbReference>
<evidence type="ECO:0008006" key="11">
    <source>
        <dbReference type="Google" id="ProtNLM"/>
    </source>
</evidence>
<keyword evidence="4" id="KW-0255">Endonuclease</keyword>
<evidence type="ECO:0000256" key="4">
    <source>
        <dbReference type="ARBA" id="ARBA00022759"/>
    </source>
</evidence>
<keyword evidence="8" id="KW-0732">Signal</keyword>
<evidence type="ECO:0000256" key="1">
    <source>
        <dbReference type="ARBA" id="ARBA00009547"/>
    </source>
</evidence>
<keyword evidence="2" id="KW-0540">Nuclease</keyword>
<keyword evidence="3" id="KW-0479">Metal-binding</keyword>
<dbReference type="AlphaFoldDB" id="A0A8H3TME7"/>
<organism evidence="9 10">
    <name type="scientific">Naganishia liquefaciens</name>
    <dbReference type="NCBI Taxonomy" id="104408"/>
    <lineage>
        <taxon>Eukaryota</taxon>
        <taxon>Fungi</taxon>
        <taxon>Dikarya</taxon>
        <taxon>Basidiomycota</taxon>
        <taxon>Agaricomycotina</taxon>
        <taxon>Tremellomycetes</taxon>
        <taxon>Filobasidiales</taxon>
        <taxon>Filobasidiaceae</taxon>
        <taxon>Naganishia</taxon>
    </lineage>
</organism>
<dbReference type="PANTHER" id="PTHR33146">
    <property type="entry name" value="ENDONUCLEASE 4"/>
    <property type="match status" value="1"/>
</dbReference>
<dbReference type="EMBL" id="BLZA01000005">
    <property type="protein sequence ID" value="GHJ83776.1"/>
    <property type="molecule type" value="Genomic_DNA"/>
</dbReference>
<dbReference type="GO" id="GO:0046872">
    <property type="term" value="F:metal ion binding"/>
    <property type="evidence" value="ECO:0007669"/>
    <property type="project" value="UniProtKB-KW"/>
</dbReference>
<name>A0A8H3TME7_9TREE</name>
<dbReference type="GO" id="GO:0003676">
    <property type="term" value="F:nucleic acid binding"/>
    <property type="evidence" value="ECO:0007669"/>
    <property type="project" value="InterPro"/>
</dbReference>